<dbReference type="GO" id="GO:0050661">
    <property type="term" value="F:NADP binding"/>
    <property type="evidence" value="ECO:0007669"/>
    <property type="project" value="InterPro"/>
</dbReference>
<evidence type="ECO:0000313" key="8">
    <source>
        <dbReference type="EMBL" id="CAD6221761.1"/>
    </source>
</evidence>
<dbReference type="Pfam" id="PF00743">
    <property type="entry name" value="FMO-like"/>
    <property type="match status" value="1"/>
</dbReference>
<dbReference type="OrthoDB" id="66881at2759"/>
<gene>
    <name evidence="8" type="ORF">NCGR_LOCUS14982</name>
</gene>
<keyword evidence="5 6" id="KW-0560">Oxidoreductase</keyword>
<evidence type="ECO:0000256" key="5">
    <source>
        <dbReference type="ARBA" id="ARBA00023002"/>
    </source>
</evidence>
<keyword evidence="6" id="KW-0503">Monooxygenase</keyword>
<proteinExistence type="inferred from homology"/>
<evidence type="ECO:0000256" key="2">
    <source>
        <dbReference type="ARBA" id="ARBA00022630"/>
    </source>
</evidence>
<accession>A0A811NDG9</accession>
<dbReference type="PRINTS" id="PR00419">
    <property type="entry name" value="ADXRDTASE"/>
</dbReference>
<keyword evidence="4" id="KW-0521">NADP</keyword>
<protein>
    <recommendedName>
        <fullName evidence="6">Flavin-containing monooxygenase</fullName>
        <ecNumber evidence="6">1.-.-.-</ecNumber>
    </recommendedName>
</protein>
<sequence>MVSSKKKKVCVVGAGVSGLVSARELRREGHDVTVMEQSGGVGGQWLYDPRTDGDDPRRGRRAQGSIYASLRLNTPRESMGFSDFPFFPSNDGAGVDARRYPVHGEFLRYIRDFCDAFGLMDVVRFNTKILHVGPLAPRGHDGGVPRWTVRCSSRRGGCEGDAVTAEEVFDAVVVAVGQHNQPRLPAINGMDKWSRRQLHSHSYRAPDSFKDQVVVVVGCRPSGTDIALELREAARDVHISVKSMDDGVTVFPGMRQAVSRHHNLHLHLQANRLLVRGRAGGVRRRLLHCRRRHHLLHRVRLLVPVPGHGRSGHRHRRRQPYKHTFPPALAPALSFVGVPKRVVVPRFYEAQAMWVAQVLSGRRTLPPEAEMARAAEEYNRAREAAGVPKRLTHDIFDLEYCDAFGETRCGFPRLEDRKKELLWSSVKSISRCHGELP</sequence>
<comment type="similarity">
    <text evidence="1 6">Belongs to the FMO family.</text>
</comment>
<dbReference type="PANTHER" id="PTHR23023">
    <property type="entry name" value="DIMETHYLANILINE MONOOXYGENASE"/>
    <property type="match status" value="1"/>
</dbReference>
<comment type="caution">
    <text evidence="8">The sequence shown here is derived from an EMBL/GenBank/DDBJ whole genome shotgun (WGS) entry which is preliminary data.</text>
</comment>
<comment type="cofactor">
    <cofactor evidence="6">
        <name>FAD</name>
        <dbReference type="ChEBI" id="CHEBI:57692"/>
    </cofactor>
</comment>
<evidence type="ECO:0000256" key="3">
    <source>
        <dbReference type="ARBA" id="ARBA00022827"/>
    </source>
</evidence>
<dbReference type="AlphaFoldDB" id="A0A811NDG9"/>
<dbReference type="GO" id="GO:0050660">
    <property type="term" value="F:flavin adenine dinucleotide binding"/>
    <property type="evidence" value="ECO:0007669"/>
    <property type="project" value="InterPro"/>
</dbReference>
<evidence type="ECO:0000256" key="1">
    <source>
        <dbReference type="ARBA" id="ARBA00009183"/>
    </source>
</evidence>
<evidence type="ECO:0000256" key="4">
    <source>
        <dbReference type="ARBA" id="ARBA00022857"/>
    </source>
</evidence>
<reference evidence="8" key="1">
    <citation type="submission" date="2020-10" db="EMBL/GenBank/DDBJ databases">
        <authorList>
            <person name="Han B."/>
            <person name="Lu T."/>
            <person name="Zhao Q."/>
            <person name="Huang X."/>
            <person name="Zhao Y."/>
        </authorList>
    </citation>
    <scope>NUCLEOTIDE SEQUENCE</scope>
</reference>
<dbReference type="InterPro" id="IPR050346">
    <property type="entry name" value="FMO-like"/>
</dbReference>
<evidence type="ECO:0000256" key="6">
    <source>
        <dbReference type="RuleBase" id="RU361177"/>
    </source>
</evidence>
<dbReference type="GO" id="GO:0004499">
    <property type="term" value="F:N,N-dimethylaniline monooxygenase activity"/>
    <property type="evidence" value="ECO:0007669"/>
    <property type="project" value="InterPro"/>
</dbReference>
<keyword evidence="9" id="KW-1185">Reference proteome</keyword>
<dbReference type="SUPFAM" id="SSF51905">
    <property type="entry name" value="FAD/NAD(P)-binding domain"/>
    <property type="match status" value="1"/>
</dbReference>
<keyword evidence="3 6" id="KW-0274">FAD</keyword>
<feature type="region of interest" description="Disordered" evidence="7">
    <location>
        <begin position="43"/>
        <end position="63"/>
    </location>
</feature>
<dbReference type="InterPro" id="IPR020946">
    <property type="entry name" value="Flavin_mOase-like"/>
</dbReference>
<organism evidence="8 9">
    <name type="scientific">Miscanthus lutarioriparius</name>
    <dbReference type="NCBI Taxonomy" id="422564"/>
    <lineage>
        <taxon>Eukaryota</taxon>
        <taxon>Viridiplantae</taxon>
        <taxon>Streptophyta</taxon>
        <taxon>Embryophyta</taxon>
        <taxon>Tracheophyta</taxon>
        <taxon>Spermatophyta</taxon>
        <taxon>Magnoliopsida</taxon>
        <taxon>Liliopsida</taxon>
        <taxon>Poales</taxon>
        <taxon>Poaceae</taxon>
        <taxon>PACMAD clade</taxon>
        <taxon>Panicoideae</taxon>
        <taxon>Andropogonodae</taxon>
        <taxon>Andropogoneae</taxon>
        <taxon>Saccharinae</taxon>
        <taxon>Miscanthus</taxon>
    </lineage>
</organism>
<evidence type="ECO:0000256" key="7">
    <source>
        <dbReference type="SAM" id="MobiDB-lite"/>
    </source>
</evidence>
<dbReference type="EMBL" id="CAJGYO010000003">
    <property type="protein sequence ID" value="CAD6221761.1"/>
    <property type="molecule type" value="Genomic_DNA"/>
</dbReference>
<dbReference type="Gene3D" id="3.50.50.60">
    <property type="entry name" value="FAD/NAD(P)-binding domain"/>
    <property type="match status" value="2"/>
</dbReference>
<keyword evidence="2 6" id="KW-0285">Flavoprotein</keyword>
<dbReference type="EC" id="1.-.-.-" evidence="6"/>
<dbReference type="PIRSF" id="PIRSF000332">
    <property type="entry name" value="FMO"/>
    <property type="match status" value="1"/>
</dbReference>
<dbReference type="InterPro" id="IPR000960">
    <property type="entry name" value="Flavin_mOase"/>
</dbReference>
<evidence type="ECO:0000313" key="9">
    <source>
        <dbReference type="Proteomes" id="UP000604825"/>
    </source>
</evidence>
<dbReference type="Proteomes" id="UP000604825">
    <property type="component" value="Unassembled WGS sequence"/>
</dbReference>
<name>A0A811NDG9_9POAL</name>
<dbReference type="InterPro" id="IPR036188">
    <property type="entry name" value="FAD/NAD-bd_sf"/>
</dbReference>